<comment type="caution">
    <text evidence="1">The sequence shown here is derived from an EMBL/GenBank/DDBJ whole genome shotgun (WGS) entry which is preliminary data.</text>
</comment>
<organism evidence="1 2">
    <name type="scientific">Streptomyces spinosisporus</name>
    <dbReference type="NCBI Taxonomy" id="2927582"/>
    <lineage>
        <taxon>Bacteria</taxon>
        <taxon>Bacillati</taxon>
        <taxon>Actinomycetota</taxon>
        <taxon>Actinomycetes</taxon>
        <taxon>Kitasatosporales</taxon>
        <taxon>Streptomycetaceae</taxon>
        <taxon>Streptomyces</taxon>
    </lineage>
</organism>
<protein>
    <submittedName>
        <fullName evidence="1">Uncharacterized protein</fullName>
    </submittedName>
</protein>
<dbReference type="Proteomes" id="UP001165270">
    <property type="component" value="Unassembled WGS sequence"/>
</dbReference>
<reference evidence="1" key="1">
    <citation type="submission" date="2022-03" db="EMBL/GenBank/DDBJ databases">
        <title>Streptomyces 7R015 and 7R016 isolated from Barleria lupulina in Thailand.</title>
        <authorList>
            <person name="Kanchanasin P."/>
            <person name="Phongsopitanun W."/>
            <person name="Tanasupawat S."/>
        </authorList>
    </citation>
    <scope>NUCLEOTIDE SEQUENCE</scope>
    <source>
        <strain evidence="1">7R016</strain>
    </source>
</reference>
<name>A0ABS9XAP7_9ACTN</name>
<evidence type="ECO:0000313" key="2">
    <source>
        <dbReference type="Proteomes" id="UP001165270"/>
    </source>
</evidence>
<keyword evidence="2" id="KW-1185">Reference proteome</keyword>
<evidence type="ECO:0000313" key="1">
    <source>
        <dbReference type="EMBL" id="MCI3239168.1"/>
    </source>
</evidence>
<accession>A0ABS9XAP7</accession>
<dbReference type="EMBL" id="JALDAX010000002">
    <property type="protein sequence ID" value="MCI3239168.1"/>
    <property type="molecule type" value="Genomic_DNA"/>
</dbReference>
<dbReference type="RefSeq" id="WP_242708549.1">
    <property type="nucleotide sequence ID" value="NZ_JALDAX010000002.1"/>
</dbReference>
<proteinExistence type="predicted"/>
<sequence>MTEPSVLLATARQEHLVYYRTLSEHLPDLDGDVIAAAHEAIRELTSPRPDATVPVSAYAPVIEAVAAAVEYCEFTGHGEGVRYYRYWHALLLADQALGA</sequence>
<gene>
    <name evidence="1" type="ORF">MQN93_05465</name>
</gene>